<sequence length="117" mass="13547">MQDNRRFYLHPRRRLYPTPKFQTASHIINTHINIHTNNNRNNYKTNNQSTLQAFHQPNASLSLLSTCPIHRLHVYRYGYCQGFVMTLSLSIRSGLSIIKSIKAFNYMPNVASQAVSP</sequence>
<protein>
    <submittedName>
        <fullName evidence="1">Uncharacterized protein</fullName>
    </submittedName>
</protein>
<name>A0A2N5VZQ4_9BASI</name>
<dbReference type="Proteomes" id="UP000235388">
    <property type="component" value="Unassembled WGS sequence"/>
</dbReference>
<keyword evidence="2" id="KW-1185">Reference proteome</keyword>
<organism evidence="1 2">
    <name type="scientific">Puccinia coronata f. sp. avenae</name>
    <dbReference type="NCBI Taxonomy" id="200324"/>
    <lineage>
        <taxon>Eukaryota</taxon>
        <taxon>Fungi</taxon>
        <taxon>Dikarya</taxon>
        <taxon>Basidiomycota</taxon>
        <taxon>Pucciniomycotina</taxon>
        <taxon>Pucciniomycetes</taxon>
        <taxon>Pucciniales</taxon>
        <taxon>Pucciniaceae</taxon>
        <taxon>Puccinia</taxon>
    </lineage>
</organism>
<evidence type="ECO:0000313" key="2">
    <source>
        <dbReference type="Proteomes" id="UP000235388"/>
    </source>
</evidence>
<gene>
    <name evidence="1" type="ORF">PCANC_07051</name>
</gene>
<evidence type="ECO:0000313" key="1">
    <source>
        <dbReference type="EMBL" id="PLW55466.1"/>
    </source>
</evidence>
<dbReference type="AlphaFoldDB" id="A0A2N5VZQ4"/>
<reference evidence="1 2" key="1">
    <citation type="submission" date="2017-11" db="EMBL/GenBank/DDBJ databases">
        <title>De novo assembly and phasing of dikaryotic genomes from two isolates of Puccinia coronata f. sp. avenae, the causal agent of oat crown rust.</title>
        <authorList>
            <person name="Miller M.E."/>
            <person name="Zhang Y."/>
            <person name="Omidvar V."/>
            <person name="Sperschneider J."/>
            <person name="Schwessinger B."/>
            <person name="Raley C."/>
            <person name="Palmer J.M."/>
            <person name="Garnica D."/>
            <person name="Upadhyaya N."/>
            <person name="Rathjen J."/>
            <person name="Taylor J.M."/>
            <person name="Park R.F."/>
            <person name="Dodds P.N."/>
            <person name="Hirsch C.D."/>
            <person name="Kianian S.F."/>
            <person name="Figueroa M."/>
        </authorList>
    </citation>
    <scope>NUCLEOTIDE SEQUENCE [LARGE SCALE GENOMIC DNA]</scope>
    <source>
        <strain evidence="1">12NC29</strain>
    </source>
</reference>
<comment type="caution">
    <text evidence="1">The sequence shown here is derived from an EMBL/GenBank/DDBJ whole genome shotgun (WGS) entry which is preliminary data.</text>
</comment>
<dbReference type="EMBL" id="PGCJ01000032">
    <property type="protein sequence ID" value="PLW55466.1"/>
    <property type="molecule type" value="Genomic_DNA"/>
</dbReference>
<accession>A0A2N5VZQ4</accession>
<proteinExistence type="predicted"/>